<dbReference type="GO" id="GO:0005737">
    <property type="term" value="C:cytoplasm"/>
    <property type="evidence" value="ECO:0007669"/>
    <property type="project" value="TreeGrafter"/>
</dbReference>
<dbReference type="Proteomes" id="UP001210925">
    <property type="component" value="Unassembled WGS sequence"/>
</dbReference>
<feature type="region of interest" description="Disordered" evidence="3">
    <location>
        <begin position="128"/>
        <end position="157"/>
    </location>
</feature>
<organism evidence="5 6">
    <name type="scientific">Boothiomyces macroporosus</name>
    <dbReference type="NCBI Taxonomy" id="261099"/>
    <lineage>
        <taxon>Eukaryota</taxon>
        <taxon>Fungi</taxon>
        <taxon>Fungi incertae sedis</taxon>
        <taxon>Chytridiomycota</taxon>
        <taxon>Chytridiomycota incertae sedis</taxon>
        <taxon>Chytridiomycetes</taxon>
        <taxon>Rhizophydiales</taxon>
        <taxon>Terramycetaceae</taxon>
        <taxon>Boothiomyces</taxon>
    </lineage>
</organism>
<dbReference type="AlphaFoldDB" id="A0AAD5UGN3"/>
<dbReference type="SUPFAM" id="SSF54928">
    <property type="entry name" value="RNA-binding domain, RBD"/>
    <property type="match status" value="1"/>
</dbReference>
<sequence length="157" mass="17976">MEGQPDINKRQQESEQEAQKIKELQAQAEQQQADELARHEIDSRSIYIGNVDYSATPEEIQAHFQSCGTINRVTILCDKYTGHPKGFAYVEFADVQSVKNSIALHETMFKNRVITVSSKRTNVPFFMRGRGRGRGRGFPRGRARGTFRGRRGFHQPY</sequence>
<dbReference type="InterPro" id="IPR035979">
    <property type="entry name" value="RBD_domain_sf"/>
</dbReference>
<dbReference type="InterPro" id="IPR012677">
    <property type="entry name" value="Nucleotide-bd_a/b_plait_sf"/>
</dbReference>
<comment type="caution">
    <text evidence="5">The sequence shown here is derived from an EMBL/GenBank/DDBJ whole genome shotgun (WGS) entry which is preliminary data.</text>
</comment>
<dbReference type="PANTHER" id="PTHR23236:SF12">
    <property type="entry name" value="EUKARYOTIC INITIATION FACTOR 4B-RELATED"/>
    <property type="match status" value="1"/>
</dbReference>
<feature type="region of interest" description="Disordered" evidence="3">
    <location>
        <begin position="1"/>
        <end position="35"/>
    </location>
</feature>
<dbReference type="InterPro" id="IPR000504">
    <property type="entry name" value="RRM_dom"/>
</dbReference>
<protein>
    <submittedName>
        <fullName evidence="5">Cytoplasmic RNA-binding protein</fullName>
    </submittedName>
</protein>
<evidence type="ECO:0000259" key="4">
    <source>
        <dbReference type="PROSITE" id="PS50102"/>
    </source>
</evidence>
<accession>A0AAD5UGN3</accession>
<evidence type="ECO:0000256" key="3">
    <source>
        <dbReference type="SAM" id="MobiDB-lite"/>
    </source>
</evidence>
<dbReference type="PANTHER" id="PTHR23236">
    <property type="entry name" value="EUKARYOTIC TRANSLATION INITIATION FACTOR 4B/4H"/>
    <property type="match status" value="1"/>
</dbReference>
<dbReference type="Pfam" id="PF00076">
    <property type="entry name" value="RRM_1"/>
    <property type="match status" value="1"/>
</dbReference>
<dbReference type="EMBL" id="JADGKB010000035">
    <property type="protein sequence ID" value="KAJ3257703.1"/>
    <property type="molecule type" value="Genomic_DNA"/>
</dbReference>
<evidence type="ECO:0000313" key="5">
    <source>
        <dbReference type="EMBL" id="KAJ3257703.1"/>
    </source>
</evidence>
<gene>
    <name evidence="5" type="primary">SGN1</name>
    <name evidence="5" type="ORF">HK103_004330</name>
</gene>
<name>A0AAD5UGN3_9FUNG</name>
<feature type="compositionally biased region" description="Basic residues" evidence="3">
    <location>
        <begin position="129"/>
        <end position="157"/>
    </location>
</feature>
<reference evidence="5" key="1">
    <citation type="submission" date="2020-05" db="EMBL/GenBank/DDBJ databases">
        <title>Phylogenomic resolution of chytrid fungi.</title>
        <authorList>
            <person name="Stajich J.E."/>
            <person name="Amses K."/>
            <person name="Simmons R."/>
            <person name="Seto K."/>
            <person name="Myers J."/>
            <person name="Bonds A."/>
            <person name="Quandt C.A."/>
            <person name="Barry K."/>
            <person name="Liu P."/>
            <person name="Grigoriev I."/>
            <person name="Longcore J.E."/>
            <person name="James T.Y."/>
        </authorList>
    </citation>
    <scope>NUCLEOTIDE SEQUENCE</scope>
    <source>
        <strain evidence="5">PLAUS21</strain>
    </source>
</reference>
<feature type="compositionally biased region" description="Low complexity" evidence="3">
    <location>
        <begin position="24"/>
        <end position="34"/>
    </location>
</feature>
<proteinExistence type="predicted"/>
<keyword evidence="6" id="KW-1185">Reference proteome</keyword>
<evidence type="ECO:0000313" key="6">
    <source>
        <dbReference type="Proteomes" id="UP001210925"/>
    </source>
</evidence>
<dbReference type="SMART" id="SM00360">
    <property type="entry name" value="RRM"/>
    <property type="match status" value="1"/>
</dbReference>
<evidence type="ECO:0000256" key="2">
    <source>
        <dbReference type="PROSITE-ProRule" id="PRU00176"/>
    </source>
</evidence>
<evidence type="ECO:0000256" key="1">
    <source>
        <dbReference type="ARBA" id="ARBA00022884"/>
    </source>
</evidence>
<dbReference type="CDD" id="cd12306">
    <property type="entry name" value="RRM_II_PABPs"/>
    <property type="match status" value="1"/>
</dbReference>
<keyword evidence="1 2" id="KW-0694">RNA-binding</keyword>
<feature type="domain" description="RRM" evidence="4">
    <location>
        <begin position="44"/>
        <end position="121"/>
    </location>
</feature>
<dbReference type="Gene3D" id="3.30.70.330">
    <property type="match status" value="1"/>
</dbReference>
<dbReference type="GO" id="GO:0008143">
    <property type="term" value="F:poly(A) binding"/>
    <property type="evidence" value="ECO:0007669"/>
    <property type="project" value="TreeGrafter"/>
</dbReference>
<feature type="compositionally biased region" description="Basic and acidic residues" evidence="3">
    <location>
        <begin position="7"/>
        <end position="23"/>
    </location>
</feature>
<dbReference type="PROSITE" id="PS50102">
    <property type="entry name" value="RRM"/>
    <property type="match status" value="1"/>
</dbReference>